<name>A0A6A6VJ92_9PLEO</name>
<evidence type="ECO:0008006" key="3">
    <source>
        <dbReference type="Google" id="ProtNLM"/>
    </source>
</evidence>
<evidence type="ECO:0000313" key="2">
    <source>
        <dbReference type="Proteomes" id="UP000799440"/>
    </source>
</evidence>
<accession>A0A6A6VJ92</accession>
<gene>
    <name evidence="1" type="ORF">M011DRAFT_302926</name>
</gene>
<evidence type="ECO:0000313" key="1">
    <source>
        <dbReference type="EMBL" id="KAF2749271.1"/>
    </source>
</evidence>
<dbReference type="OrthoDB" id="3784785at2759"/>
<reference evidence="1" key="1">
    <citation type="journal article" date="2020" name="Stud. Mycol.">
        <title>101 Dothideomycetes genomes: a test case for predicting lifestyles and emergence of pathogens.</title>
        <authorList>
            <person name="Haridas S."/>
            <person name="Albert R."/>
            <person name="Binder M."/>
            <person name="Bloem J."/>
            <person name="Labutti K."/>
            <person name="Salamov A."/>
            <person name="Andreopoulos B."/>
            <person name="Baker S."/>
            <person name="Barry K."/>
            <person name="Bills G."/>
            <person name="Bluhm B."/>
            <person name="Cannon C."/>
            <person name="Castanera R."/>
            <person name="Culley D."/>
            <person name="Daum C."/>
            <person name="Ezra D."/>
            <person name="Gonzalez J."/>
            <person name="Henrissat B."/>
            <person name="Kuo A."/>
            <person name="Liang C."/>
            <person name="Lipzen A."/>
            <person name="Lutzoni F."/>
            <person name="Magnuson J."/>
            <person name="Mondo S."/>
            <person name="Nolan M."/>
            <person name="Ohm R."/>
            <person name="Pangilinan J."/>
            <person name="Park H.-J."/>
            <person name="Ramirez L."/>
            <person name="Alfaro M."/>
            <person name="Sun H."/>
            <person name="Tritt A."/>
            <person name="Yoshinaga Y."/>
            <person name="Zwiers L.-H."/>
            <person name="Turgeon B."/>
            <person name="Goodwin S."/>
            <person name="Spatafora J."/>
            <person name="Crous P."/>
            <person name="Grigoriev I."/>
        </authorList>
    </citation>
    <scope>NUCLEOTIDE SEQUENCE</scope>
    <source>
        <strain evidence="1">CBS 119925</strain>
    </source>
</reference>
<proteinExistence type="predicted"/>
<dbReference type="Proteomes" id="UP000799440">
    <property type="component" value="Unassembled WGS sequence"/>
</dbReference>
<dbReference type="AlphaFoldDB" id="A0A6A6VJ92"/>
<organism evidence="1 2">
    <name type="scientific">Sporormia fimetaria CBS 119925</name>
    <dbReference type="NCBI Taxonomy" id="1340428"/>
    <lineage>
        <taxon>Eukaryota</taxon>
        <taxon>Fungi</taxon>
        <taxon>Dikarya</taxon>
        <taxon>Ascomycota</taxon>
        <taxon>Pezizomycotina</taxon>
        <taxon>Dothideomycetes</taxon>
        <taxon>Pleosporomycetidae</taxon>
        <taxon>Pleosporales</taxon>
        <taxon>Sporormiaceae</taxon>
        <taxon>Sporormia</taxon>
    </lineage>
</organism>
<sequence>MSASQPISDVKSSRYKDPMLSRYQAILNIDRSELVEQLIARLRPTVLWFMSEVPADRTLSLRKLSLPQIKDAPAKAGTYIHVITMLDGVSIYAGQATDLRRRLSQQTMPSKLKDTKHCQDWLKSREEGGEDFWVIVSEFDMPDDPKDFAASNSTSLRCSRR</sequence>
<protein>
    <recommendedName>
        <fullName evidence="3">GIY-YIG domain-containing protein</fullName>
    </recommendedName>
</protein>
<dbReference type="EMBL" id="MU006566">
    <property type="protein sequence ID" value="KAF2749271.1"/>
    <property type="molecule type" value="Genomic_DNA"/>
</dbReference>
<keyword evidence="2" id="KW-1185">Reference proteome</keyword>